<organism evidence="2 3">
    <name type="scientific">Halosimplex rubrum</name>
    <dbReference type="NCBI Taxonomy" id="869889"/>
    <lineage>
        <taxon>Archaea</taxon>
        <taxon>Methanobacteriati</taxon>
        <taxon>Methanobacteriota</taxon>
        <taxon>Stenosarchaea group</taxon>
        <taxon>Halobacteria</taxon>
        <taxon>Halobacteriales</taxon>
        <taxon>Haloarculaceae</taxon>
        <taxon>Halosimplex</taxon>
    </lineage>
</organism>
<dbReference type="GeneID" id="56077856"/>
<dbReference type="EMBL" id="CP058910">
    <property type="protein sequence ID" value="QLH77292.1"/>
    <property type="molecule type" value="Genomic_DNA"/>
</dbReference>
<dbReference type="OrthoDB" id="242585at2157"/>
<dbReference type="InterPro" id="IPR058306">
    <property type="entry name" value="DUF7993"/>
</dbReference>
<dbReference type="Pfam" id="PF25956">
    <property type="entry name" value="DUF7993"/>
    <property type="match status" value="1"/>
</dbReference>
<name>A0A7D5TL85_9EURY</name>
<reference evidence="2 3" key="1">
    <citation type="submission" date="2020-07" db="EMBL/GenBank/DDBJ databases">
        <title>Halosimplex pelagicum sp. nov. and Halosimplex rubrum sp. nov., isolated from salted brown alga Laminaria, and emended description of the genus Halosimplex.</title>
        <authorList>
            <person name="Cui H."/>
        </authorList>
    </citation>
    <scope>NUCLEOTIDE SEQUENCE [LARGE SCALE GENOMIC DNA]</scope>
    <source>
        <strain evidence="2 3">R27</strain>
    </source>
</reference>
<dbReference type="AlphaFoldDB" id="A0A7D5TL85"/>
<dbReference type="Proteomes" id="UP000509667">
    <property type="component" value="Chromosome"/>
</dbReference>
<evidence type="ECO:0000313" key="3">
    <source>
        <dbReference type="Proteomes" id="UP000509667"/>
    </source>
</evidence>
<accession>A0A7D5TL85</accession>
<proteinExistence type="predicted"/>
<sequence>MTDHDSRGRGLAERLADALDREATGAFRVVDRTRRVAPTPDGAFAYAIAADGTALAEVFVAPERVRVEFTAAQERAARAGADADLRVRPKATRPPRTLAFVESPGDVERALDAFEAVLTAVE</sequence>
<keyword evidence="3" id="KW-1185">Reference proteome</keyword>
<evidence type="ECO:0000259" key="1">
    <source>
        <dbReference type="Pfam" id="PF25956"/>
    </source>
</evidence>
<evidence type="ECO:0000313" key="2">
    <source>
        <dbReference type="EMBL" id="QLH77292.1"/>
    </source>
</evidence>
<gene>
    <name evidence="2" type="ORF">HZS55_08295</name>
</gene>
<protein>
    <recommendedName>
        <fullName evidence="1">DUF7993 domain-containing protein</fullName>
    </recommendedName>
</protein>
<feature type="domain" description="DUF7993" evidence="1">
    <location>
        <begin position="5"/>
        <end position="122"/>
    </location>
</feature>
<dbReference type="RefSeq" id="WP_179911221.1">
    <property type="nucleotide sequence ID" value="NZ_CP058910.1"/>
</dbReference>
<dbReference type="KEGG" id="hrr:HZS55_08295"/>